<accession>A0A343VRT5</accession>
<dbReference type="AlphaFoldDB" id="A0A343VRT5"/>
<proteinExistence type="predicted"/>
<dbReference type="EMBL" id="MF600313">
    <property type="protein sequence ID" value="AVN58609.1"/>
    <property type="molecule type" value="Genomic_DNA"/>
</dbReference>
<evidence type="ECO:0008006" key="2">
    <source>
        <dbReference type="Google" id="ProtNLM"/>
    </source>
</evidence>
<reference evidence="1" key="1">
    <citation type="journal article" date="2018" name="Front. Microbiol.">
        <title>Beyond the Limits: tRNA Array Units in Mycobacterium Genomes.</title>
        <authorList>
            <person name="Morgado S.M."/>
            <person name="Vicente A.C."/>
        </authorList>
    </citation>
    <scope>NUCLEOTIDE SEQUENCE</scope>
    <source>
        <strain evidence="1">CBMA 213</strain>
        <plasmid evidence="1">pCBMA213_1</plasmid>
    </source>
</reference>
<evidence type="ECO:0000313" key="1">
    <source>
        <dbReference type="EMBL" id="AVN58609.1"/>
    </source>
</evidence>
<keyword evidence="1" id="KW-0614">Plasmid</keyword>
<name>A0A343VRT5_9MYCO</name>
<gene>
    <name evidence="1" type="ORF">B5P44_p00347</name>
</gene>
<protein>
    <recommendedName>
        <fullName evidence="2">DUF1918 domain-containing protein</fullName>
    </recommendedName>
</protein>
<geneLocation type="plasmid" evidence="1">
    <name>pCBMA213_1</name>
</geneLocation>
<organism evidence="1">
    <name type="scientific">Mycolicibacterium sp. CBMA 213</name>
    <dbReference type="NCBI Taxonomy" id="1968788"/>
    <lineage>
        <taxon>Bacteria</taxon>
        <taxon>Bacillati</taxon>
        <taxon>Actinomycetota</taxon>
        <taxon>Actinomycetes</taxon>
        <taxon>Mycobacteriales</taxon>
        <taxon>Mycobacteriaceae</taxon>
        <taxon>Mycolicibacterium</taxon>
    </lineage>
</organism>
<sequence>MKERRYNGFEYIDVEDYEIGDRVIARYDAHLGPGKIVDVRDVCGVDLYIVKFDDPGRADGGYTDDALKRARTAGG</sequence>
<dbReference type="RefSeq" id="WP_155922035.1">
    <property type="nucleotide sequence ID" value="NZ_MF600313.1"/>
</dbReference>